<dbReference type="Proteomes" id="UP000092154">
    <property type="component" value="Unassembled WGS sequence"/>
</dbReference>
<feature type="domain" description="DUF6533" evidence="2">
    <location>
        <begin position="1"/>
        <end position="38"/>
    </location>
</feature>
<keyword evidence="1" id="KW-0472">Membrane</keyword>
<dbReference type="EMBL" id="KV449710">
    <property type="protein sequence ID" value="OAX30982.1"/>
    <property type="molecule type" value="Genomic_DNA"/>
</dbReference>
<sequence>YFEAACLTAVVYDWALTFGQEFELVWRQRWSLMTFLYLSVCSFKFWLQVQFKAGAIHWNTIHCRHAADLPSILLTDAGCTILYFVDNWIGVIVDFMLGVIIIARLYAMYQRSRQILIFLVVTFLAIRLTSVVLSAIANRYTSGDEYVLSGVHVCDYVFQGDVILPVEITWILATVWETLAFPLAVWVAIKHFRELQRPSSGWTVGDCFTILIKTHVFYFASSPKLRNSTSVTWSIFTGILEFTRGVQMFILGPRLILAVREYHANLVANSDEGTGMASIVFQERVHISTGSGV</sequence>
<keyword evidence="1" id="KW-1133">Transmembrane helix</keyword>
<dbReference type="OrthoDB" id="2671863at2759"/>
<accession>A0A1B7MEF2</accession>
<proteinExistence type="predicted"/>
<dbReference type="InParanoid" id="A0A1B7MEF2"/>
<keyword evidence="4" id="KW-1185">Reference proteome</keyword>
<gene>
    <name evidence="3" type="ORF">K503DRAFT_788126</name>
</gene>
<protein>
    <recommendedName>
        <fullName evidence="2">DUF6533 domain-containing protein</fullName>
    </recommendedName>
</protein>
<dbReference type="InterPro" id="IPR045340">
    <property type="entry name" value="DUF6533"/>
</dbReference>
<feature type="non-terminal residue" evidence="3">
    <location>
        <position position="1"/>
    </location>
</feature>
<feature type="transmembrane region" description="Helical" evidence="1">
    <location>
        <begin position="168"/>
        <end position="189"/>
    </location>
</feature>
<evidence type="ECO:0000256" key="1">
    <source>
        <dbReference type="SAM" id="Phobius"/>
    </source>
</evidence>
<feature type="transmembrane region" description="Helical" evidence="1">
    <location>
        <begin position="116"/>
        <end position="137"/>
    </location>
</feature>
<evidence type="ECO:0000313" key="3">
    <source>
        <dbReference type="EMBL" id="OAX30982.1"/>
    </source>
</evidence>
<dbReference type="AlphaFoldDB" id="A0A1B7MEF2"/>
<name>A0A1B7MEF2_9AGAM</name>
<organism evidence="3 4">
    <name type="scientific">Rhizopogon vinicolor AM-OR11-026</name>
    <dbReference type="NCBI Taxonomy" id="1314800"/>
    <lineage>
        <taxon>Eukaryota</taxon>
        <taxon>Fungi</taxon>
        <taxon>Dikarya</taxon>
        <taxon>Basidiomycota</taxon>
        <taxon>Agaricomycotina</taxon>
        <taxon>Agaricomycetes</taxon>
        <taxon>Agaricomycetidae</taxon>
        <taxon>Boletales</taxon>
        <taxon>Suillineae</taxon>
        <taxon>Rhizopogonaceae</taxon>
        <taxon>Rhizopogon</taxon>
    </lineage>
</organism>
<evidence type="ECO:0000313" key="4">
    <source>
        <dbReference type="Proteomes" id="UP000092154"/>
    </source>
</evidence>
<dbReference type="Pfam" id="PF20151">
    <property type="entry name" value="DUF6533"/>
    <property type="match status" value="1"/>
</dbReference>
<reference evidence="3 4" key="1">
    <citation type="submission" date="2016-06" db="EMBL/GenBank/DDBJ databases">
        <title>Comparative genomics of the ectomycorrhizal sister species Rhizopogon vinicolor and Rhizopogon vesiculosus (Basidiomycota: Boletales) reveals a divergence of the mating type B locus.</title>
        <authorList>
            <consortium name="DOE Joint Genome Institute"/>
            <person name="Mujic A.B."/>
            <person name="Kuo A."/>
            <person name="Tritt A."/>
            <person name="Lipzen A."/>
            <person name="Chen C."/>
            <person name="Johnson J."/>
            <person name="Sharma A."/>
            <person name="Barry K."/>
            <person name="Grigoriev I.V."/>
            <person name="Spatafora J.W."/>
        </authorList>
    </citation>
    <scope>NUCLEOTIDE SEQUENCE [LARGE SCALE GENOMIC DNA]</scope>
    <source>
        <strain evidence="3 4">AM-OR11-026</strain>
    </source>
</reference>
<feature type="transmembrane region" description="Helical" evidence="1">
    <location>
        <begin position="91"/>
        <end position="109"/>
    </location>
</feature>
<evidence type="ECO:0000259" key="2">
    <source>
        <dbReference type="Pfam" id="PF20151"/>
    </source>
</evidence>
<keyword evidence="1" id="KW-0812">Transmembrane</keyword>